<evidence type="ECO:0000256" key="8">
    <source>
        <dbReference type="SAM" id="Coils"/>
    </source>
</evidence>
<proteinExistence type="inferred from homology"/>
<dbReference type="GO" id="GO:0016887">
    <property type="term" value="F:ATP hydrolysis activity"/>
    <property type="evidence" value="ECO:0007669"/>
    <property type="project" value="InterPro"/>
</dbReference>
<comment type="similarity">
    <text evidence="7">Belongs to the DNA mismatch repair MutS family. MutS2 subfamily.</text>
</comment>
<dbReference type="PANTHER" id="PTHR48466:SF2">
    <property type="entry name" value="OS10G0509000 PROTEIN"/>
    <property type="match status" value="1"/>
</dbReference>
<dbReference type="SUPFAM" id="SSF52540">
    <property type="entry name" value="P-loop containing nucleoside triphosphate hydrolases"/>
    <property type="match status" value="1"/>
</dbReference>
<dbReference type="EC" id="3.6.4.-" evidence="7"/>
<dbReference type="GO" id="GO:0004519">
    <property type="term" value="F:endonuclease activity"/>
    <property type="evidence" value="ECO:0007669"/>
    <property type="project" value="UniProtKB-UniRule"/>
</dbReference>
<dbReference type="PROSITE" id="PS00486">
    <property type="entry name" value="DNA_MISMATCH_REPAIR_2"/>
    <property type="match status" value="1"/>
</dbReference>
<evidence type="ECO:0000256" key="6">
    <source>
        <dbReference type="ARBA" id="ARBA00023125"/>
    </source>
</evidence>
<dbReference type="PANTHER" id="PTHR48466">
    <property type="entry name" value="OS10G0509000 PROTEIN-RELATED"/>
    <property type="match status" value="1"/>
</dbReference>
<evidence type="ECO:0000256" key="2">
    <source>
        <dbReference type="ARBA" id="ARBA00022741"/>
    </source>
</evidence>
<dbReference type="Pfam" id="PF01713">
    <property type="entry name" value="Smr"/>
    <property type="match status" value="1"/>
</dbReference>
<feature type="coiled-coil region" evidence="8">
    <location>
        <begin position="545"/>
        <end position="649"/>
    </location>
</feature>
<dbReference type="SMART" id="SM00534">
    <property type="entry name" value="MUTSac"/>
    <property type="match status" value="1"/>
</dbReference>
<keyword evidence="7" id="KW-0255">Endonuclease</keyword>
<dbReference type="PIRSF" id="PIRSF005814">
    <property type="entry name" value="MutS_YshD"/>
    <property type="match status" value="1"/>
</dbReference>
<evidence type="ECO:0000256" key="5">
    <source>
        <dbReference type="ARBA" id="ARBA00022884"/>
    </source>
</evidence>
<accession>A0A9D7XG76</accession>
<comment type="caution">
    <text evidence="10">The sequence shown here is derived from an EMBL/GenBank/DDBJ whole genome shotgun (WGS) entry which is preliminary data.</text>
</comment>
<dbReference type="GO" id="GO:0006298">
    <property type="term" value="P:mismatch repair"/>
    <property type="evidence" value="ECO:0007669"/>
    <property type="project" value="InterPro"/>
</dbReference>
<dbReference type="Pfam" id="PF00488">
    <property type="entry name" value="MutS_V"/>
    <property type="match status" value="1"/>
</dbReference>
<evidence type="ECO:0000256" key="7">
    <source>
        <dbReference type="HAMAP-Rule" id="MF_00092"/>
    </source>
</evidence>
<dbReference type="SUPFAM" id="SSF48334">
    <property type="entry name" value="DNA repair protein MutS, domain III"/>
    <property type="match status" value="1"/>
</dbReference>
<dbReference type="InterPro" id="IPR036187">
    <property type="entry name" value="DNA_mismatch_repair_MutS_sf"/>
</dbReference>
<evidence type="ECO:0000256" key="4">
    <source>
        <dbReference type="ARBA" id="ARBA00022840"/>
    </source>
</evidence>
<evidence type="ECO:0000259" key="9">
    <source>
        <dbReference type="PROSITE" id="PS50828"/>
    </source>
</evidence>
<dbReference type="GO" id="GO:0005524">
    <property type="term" value="F:ATP binding"/>
    <property type="evidence" value="ECO:0007669"/>
    <property type="project" value="UniProtKB-UniRule"/>
</dbReference>
<reference evidence="10 11" key="1">
    <citation type="submission" date="2020-10" db="EMBL/GenBank/DDBJ databases">
        <title>Connecting structure to function with the recovery of over 1000 high-quality activated sludge metagenome-assembled genomes encoding full-length rRNA genes using long-read sequencing.</title>
        <authorList>
            <person name="Singleton C.M."/>
            <person name="Petriglieri F."/>
            <person name="Kristensen J.M."/>
            <person name="Kirkegaard R.H."/>
            <person name="Michaelsen T.Y."/>
            <person name="Andersen M.H."/>
            <person name="Karst S.M."/>
            <person name="Dueholm M.S."/>
            <person name="Nielsen P.H."/>
            <person name="Albertsen M."/>
        </authorList>
    </citation>
    <scope>NUCLEOTIDE SEQUENCE [LARGE SCALE GENOMIC DNA]</scope>
    <source>
        <strain evidence="10">Ribe_18-Q3-R11-54_BAT3C.373</strain>
    </source>
</reference>
<gene>
    <name evidence="7" type="primary">mutS2</name>
    <name evidence="7" type="synonym">rqcU</name>
    <name evidence="10" type="ORF">IPO85_18460</name>
</gene>
<keyword evidence="3 7" id="KW-0378">Hydrolase</keyword>
<dbReference type="InterPro" id="IPR036063">
    <property type="entry name" value="Smr_dom_sf"/>
</dbReference>
<dbReference type="InterPro" id="IPR007696">
    <property type="entry name" value="DNA_mismatch_repair_MutS_core"/>
</dbReference>
<dbReference type="EMBL" id="JADKFW010000021">
    <property type="protein sequence ID" value="MBK9719456.1"/>
    <property type="molecule type" value="Genomic_DNA"/>
</dbReference>
<dbReference type="InterPro" id="IPR045076">
    <property type="entry name" value="MutS"/>
</dbReference>
<dbReference type="InterPro" id="IPR027417">
    <property type="entry name" value="P-loop_NTPase"/>
</dbReference>
<keyword evidence="5 7" id="KW-0694">RNA-binding</keyword>
<dbReference type="GO" id="GO:0030983">
    <property type="term" value="F:mismatched DNA binding"/>
    <property type="evidence" value="ECO:0007669"/>
    <property type="project" value="InterPro"/>
</dbReference>
<dbReference type="GO" id="GO:0043023">
    <property type="term" value="F:ribosomal large subunit binding"/>
    <property type="evidence" value="ECO:0007669"/>
    <property type="project" value="UniProtKB-UniRule"/>
</dbReference>
<dbReference type="GO" id="GO:0019843">
    <property type="term" value="F:rRNA binding"/>
    <property type="evidence" value="ECO:0007669"/>
    <property type="project" value="UniProtKB-UniRule"/>
</dbReference>
<dbReference type="NCBIfam" id="TIGR01069">
    <property type="entry name" value="mutS2"/>
    <property type="match status" value="1"/>
</dbReference>
<protein>
    <recommendedName>
        <fullName evidence="7">Endonuclease MutS2</fullName>
        <ecNumber evidence="7">3.1.-.-</ecNumber>
    </recommendedName>
    <alternativeName>
        <fullName evidence="7">Ribosome-associated protein quality control-upstream factor</fullName>
        <shortName evidence="7">RQC-upstream factor</shortName>
        <shortName evidence="7">RqcU</shortName>
        <ecNumber evidence="7">3.6.4.-</ecNumber>
    </alternativeName>
</protein>
<comment type="function">
    <text evidence="7">Endonuclease that is involved in the suppression of homologous recombination and thus may have a key role in the control of bacterial genetic diversity.</text>
</comment>
<keyword evidence="8" id="KW-0175">Coiled coil</keyword>
<comment type="function">
    <text evidence="7">Acts as a ribosome collision sensor, splitting the ribosome into its 2 subunits. Detects stalled/collided 70S ribosomes which it binds and splits by an ATP-hydrolysis driven conformational change. Acts upstream of the ribosome quality control system (RQC), a ribosome-associated complex that mediates the extraction of incompletely synthesized nascent chains from stalled ribosomes and their subsequent degradation. Probably generates substrates for RQC.</text>
</comment>
<evidence type="ECO:0000313" key="11">
    <source>
        <dbReference type="Proteomes" id="UP000808349"/>
    </source>
</evidence>
<feature type="binding site" evidence="7">
    <location>
        <begin position="357"/>
        <end position="364"/>
    </location>
    <ligand>
        <name>ATP</name>
        <dbReference type="ChEBI" id="CHEBI:30616"/>
    </ligand>
</feature>
<organism evidence="10 11">
    <name type="scientific">Candidatus Defluviibacterium haderslevense</name>
    <dbReference type="NCBI Taxonomy" id="2981993"/>
    <lineage>
        <taxon>Bacteria</taxon>
        <taxon>Pseudomonadati</taxon>
        <taxon>Bacteroidota</taxon>
        <taxon>Saprospiria</taxon>
        <taxon>Saprospirales</taxon>
        <taxon>Saprospiraceae</taxon>
        <taxon>Candidatus Defluviibacterium</taxon>
    </lineage>
</organism>
<dbReference type="GO" id="GO:0072344">
    <property type="term" value="P:rescue of stalled ribosome"/>
    <property type="evidence" value="ECO:0007669"/>
    <property type="project" value="UniProtKB-UniRule"/>
</dbReference>
<evidence type="ECO:0000256" key="3">
    <source>
        <dbReference type="ARBA" id="ARBA00022801"/>
    </source>
</evidence>
<dbReference type="EC" id="3.1.-.-" evidence="7"/>
<dbReference type="SMART" id="SM00533">
    <property type="entry name" value="MUTSd"/>
    <property type="match status" value="1"/>
</dbReference>
<dbReference type="InterPro" id="IPR002625">
    <property type="entry name" value="Smr_dom"/>
</dbReference>
<dbReference type="Gene3D" id="3.30.1370.110">
    <property type="match status" value="1"/>
</dbReference>
<dbReference type="SMART" id="SM00463">
    <property type="entry name" value="SMR"/>
    <property type="match status" value="1"/>
</dbReference>
<dbReference type="Proteomes" id="UP000808349">
    <property type="component" value="Unassembled WGS sequence"/>
</dbReference>
<keyword evidence="6 7" id="KW-0238">DNA-binding</keyword>
<dbReference type="InterPro" id="IPR000432">
    <property type="entry name" value="DNA_mismatch_repair_MutS_C"/>
</dbReference>
<dbReference type="AlphaFoldDB" id="A0A9D7XG76"/>
<keyword evidence="7" id="KW-0540">Nuclease</keyword>
<evidence type="ECO:0000313" key="10">
    <source>
        <dbReference type="EMBL" id="MBK9719456.1"/>
    </source>
</evidence>
<dbReference type="GO" id="GO:0140664">
    <property type="term" value="F:ATP-dependent DNA damage sensor activity"/>
    <property type="evidence" value="ECO:0007669"/>
    <property type="project" value="InterPro"/>
</dbReference>
<dbReference type="SUPFAM" id="SSF160443">
    <property type="entry name" value="SMR domain-like"/>
    <property type="match status" value="1"/>
</dbReference>
<keyword evidence="2 7" id="KW-0547">Nucleotide-binding</keyword>
<evidence type="ECO:0000256" key="1">
    <source>
        <dbReference type="ARBA" id="ARBA00022730"/>
    </source>
</evidence>
<dbReference type="HAMAP" id="MF_00092">
    <property type="entry name" value="MutS2"/>
    <property type="match status" value="1"/>
</dbReference>
<sequence length="808" mass="92193">MTTEKIKNYKQVEAHCKLLPATILDDLDYKEVIQLAAQYAVSVDGQNMILNTEISTQYDEINYWLNRADELRLLLKQSPLQLLGFESIIADVKLLGIENYILDIDAMLRIKNLLQNIRNVREILKAPLQHGYHILQDELLKFHDLNFILDRLYKIIDREGKIHDHASPALLSIRQQLKSKQNEIYKTFKKHVTQYRQSGFLAEGEESIRNGRLVLRVLSEYRRQIKGIIHDESESGKTVFLEPQELVELNNDIFDLESEERKEIQKILSGLCKLMHPYAEELGMDYVNLLNWDCWLAKVKFSMSIDGLKPELSQEYQMSIKDGKHPLLFLKLKELNIKLVPFSLYLNEKNRILILSGPNAGGKSVILKSLGLLQLMVQSGFLVPVAKGSVFNLFKVICADIGDHQSMDDALSTYSAKLANMRDFEEHASRDSLILIDEFGSGTEPHMGGAIAESLLFALNKKHVFGVINTHYTNLKTFAHKHSGLVNGAMIFDEKNLSPTYQLQVGRPGSSYAFEIAEKNNLPAHIIAYAKQRVGNQTVSFEQLLAKLDQESSVLQKEIAEYNTKKIGLDKLIKSYQDMQRQLDVKKLKLRLEEKQSSIQHAALKLKELDRYSKELRKEQDEVKLRDKVEKEKAEYKKNTEEFYQLNQEIQFHEQNKKDTPIVIGDAVKLILNGMIGKVVAIDNDKLTVITEHMTFKLKLKEIIKLKSVIDIQKAQAITTNTIRSNEPFNATLDMRGMKIQEAQLSLESFIDKALLANVNAVNILHGKGSGILKETVARTLRGQNYVKKLFHPSSDQGGDGITIVELR</sequence>
<keyword evidence="4 7" id="KW-0067">ATP-binding</keyword>
<dbReference type="InterPro" id="IPR005747">
    <property type="entry name" value="MutS2"/>
</dbReference>
<dbReference type="GO" id="GO:0045910">
    <property type="term" value="P:negative regulation of DNA recombination"/>
    <property type="evidence" value="ECO:0007669"/>
    <property type="project" value="InterPro"/>
</dbReference>
<comment type="subunit">
    <text evidence="7">Homodimer. Binds to stalled ribosomes, contacting rRNA.</text>
</comment>
<feature type="domain" description="Smr" evidence="9">
    <location>
        <begin position="733"/>
        <end position="808"/>
    </location>
</feature>
<name>A0A9D7XG76_9BACT</name>
<keyword evidence="1 7" id="KW-0699">rRNA-binding</keyword>
<dbReference type="PROSITE" id="PS50828">
    <property type="entry name" value="SMR"/>
    <property type="match status" value="1"/>
</dbReference>
<dbReference type="Gene3D" id="3.40.50.300">
    <property type="entry name" value="P-loop containing nucleotide triphosphate hydrolases"/>
    <property type="match status" value="1"/>
</dbReference>